<dbReference type="Pfam" id="PF04337">
    <property type="entry name" value="DUF480"/>
    <property type="match status" value="1"/>
</dbReference>
<sequence>MELNQLEQRILGCLIEKSITTPDIYPLSLNALTTACNQKTNREPVLSVSEQAVLDTLDGLIDQRLVVVESVGSRVQKYRQRLCQGEFAKLTLTTQQVAILCLLFLRGAQTPGELRTRSTRLAEFKDVQQVENELNNLISAGHVQLLDKAPGQREARYAHTLSSDVYIGNSEMPSAGHTEISSTHEIEALLREIEEVKAELRQIKQHLGL</sequence>
<protein>
    <submittedName>
        <fullName evidence="2">YceH family protein</fullName>
    </submittedName>
</protein>
<dbReference type="HAMAP" id="MF_01584">
    <property type="entry name" value="UPF0502"/>
    <property type="match status" value="1"/>
</dbReference>
<dbReference type="RefSeq" id="WP_208841846.1">
    <property type="nucleotide sequence ID" value="NZ_CP072133.1"/>
</dbReference>
<reference evidence="2" key="1">
    <citation type="submission" date="2021-03" db="EMBL/GenBank/DDBJ databases">
        <title>Complete Genome of Pseudoalteromonas xiamenensis STKMTI.2, a new potential marine bacterium producing anti-Vibrio compounds.</title>
        <authorList>
            <person name="Handayani D.P."/>
            <person name="Isnansetyo A."/>
            <person name="Istiqomah I."/>
            <person name="Jumina J."/>
        </authorList>
    </citation>
    <scope>NUCLEOTIDE SEQUENCE</scope>
    <source>
        <strain evidence="2">STKMTI.2</strain>
    </source>
</reference>
<dbReference type="InterPro" id="IPR007432">
    <property type="entry name" value="DUF480"/>
</dbReference>
<dbReference type="AlphaFoldDB" id="A0A975DFB6"/>
<accession>A0A975DFB6</accession>
<name>A0A975DFB6_9GAMM</name>
<comment type="similarity">
    <text evidence="1">Belongs to the UPF0502 family.</text>
</comment>
<proteinExistence type="inferred from homology"/>
<dbReference type="EMBL" id="CP072133">
    <property type="protein sequence ID" value="QTH70250.1"/>
    <property type="molecule type" value="Genomic_DNA"/>
</dbReference>
<dbReference type="PANTHER" id="PTHR38768:SF1">
    <property type="entry name" value="UPF0502 PROTEIN YCEH"/>
    <property type="match status" value="1"/>
</dbReference>
<dbReference type="Proteomes" id="UP000664904">
    <property type="component" value="Chromosome"/>
</dbReference>
<evidence type="ECO:0000256" key="1">
    <source>
        <dbReference type="HAMAP-Rule" id="MF_01584"/>
    </source>
</evidence>
<dbReference type="SUPFAM" id="SSF46785">
    <property type="entry name" value="Winged helix' DNA-binding domain"/>
    <property type="match status" value="2"/>
</dbReference>
<dbReference type="KEGG" id="pxi:J5O05_09400"/>
<dbReference type="PANTHER" id="PTHR38768">
    <property type="entry name" value="UPF0502 PROTEIN YCEH"/>
    <property type="match status" value="1"/>
</dbReference>
<evidence type="ECO:0000313" key="3">
    <source>
        <dbReference type="Proteomes" id="UP000664904"/>
    </source>
</evidence>
<evidence type="ECO:0000313" key="2">
    <source>
        <dbReference type="EMBL" id="QTH70250.1"/>
    </source>
</evidence>
<dbReference type="Gene3D" id="1.10.10.10">
    <property type="entry name" value="Winged helix-like DNA-binding domain superfamily/Winged helix DNA-binding domain"/>
    <property type="match status" value="2"/>
</dbReference>
<gene>
    <name evidence="2" type="ORF">J5O05_09400</name>
</gene>
<organism evidence="2 3">
    <name type="scientific">Pseudoalteromonas xiamenensis</name>
    <dbReference type="NCBI Taxonomy" id="882626"/>
    <lineage>
        <taxon>Bacteria</taxon>
        <taxon>Pseudomonadati</taxon>
        <taxon>Pseudomonadota</taxon>
        <taxon>Gammaproteobacteria</taxon>
        <taxon>Alteromonadales</taxon>
        <taxon>Pseudoalteromonadaceae</taxon>
        <taxon>Pseudoalteromonas</taxon>
    </lineage>
</organism>
<dbReference type="InterPro" id="IPR036390">
    <property type="entry name" value="WH_DNA-bd_sf"/>
</dbReference>
<keyword evidence="3" id="KW-1185">Reference proteome</keyword>
<dbReference type="InterPro" id="IPR036388">
    <property type="entry name" value="WH-like_DNA-bd_sf"/>
</dbReference>